<evidence type="ECO:0000259" key="4">
    <source>
        <dbReference type="PROSITE" id="PS01124"/>
    </source>
</evidence>
<keyword evidence="6" id="KW-1185">Reference proteome</keyword>
<dbReference type="InterPro" id="IPR035418">
    <property type="entry name" value="AraC-bd_2"/>
</dbReference>
<dbReference type="Proteomes" id="UP001247754">
    <property type="component" value="Unassembled WGS sequence"/>
</dbReference>
<keyword evidence="2" id="KW-0238">DNA-binding</keyword>
<dbReference type="Pfam" id="PF14525">
    <property type="entry name" value="AraC_binding_2"/>
    <property type="match status" value="1"/>
</dbReference>
<dbReference type="PANTHER" id="PTHR46796">
    <property type="entry name" value="HTH-TYPE TRANSCRIPTIONAL ACTIVATOR RHAS-RELATED"/>
    <property type="match status" value="1"/>
</dbReference>
<evidence type="ECO:0000313" key="5">
    <source>
        <dbReference type="EMBL" id="MDR5653168.1"/>
    </source>
</evidence>
<dbReference type="Pfam" id="PF12833">
    <property type="entry name" value="HTH_18"/>
    <property type="match status" value="1"/>
</dbReference>
<dbReference type="PROSITE" id="PS01124">
    <property type="entry name" value="HTH_ARAC_FAMILY_2"/>
    <property type="match status" value="1"/>
</dbReference>
<dbReference type="InterPro" id="IPR018060">
    <property type="entry name" value="HTH_AraC"/>
</dbReference>
<dbReference type="RefSeq" id="WP_310457410.1">
    <property type="nucleotide sequence ID" value="NZ_JAVKPH010000011.1"/>
</dbReference>
<evidence type="ECO:0000256" key="2">
    <source>
        <dbReference type="ARBA" id="ARBA00023125"/>
    </source>
</evidence>
<evidence type="ECO:0000313" key="6">
    <source>
        <dbReference type="Proteomes" id="UP001247754"/>
    </source>
</evidence>
<dbReference type="InterPro" id="IPR009057">
    <property type="entry name" value="Homeodomain-like_sf"/>
</dbReference>
<comment type="caution">
    <text evidence="5">The sequence shown here is derived from an EMBL/GenBank/DDBJ whole genome shotgun (WGS) entry which is preliminary data.</text>
</comment>
<dbReference type="InterPro" id="IPR020449">
    <property type="entry name" value="Tscrpt_reg_AraC-type_HTH"/>
</dbReference>
<keyword evidence="1" id="KW-0805">Transcription regulation</keyword>
<keyword evidence="3" id="KW-0804">Transcription</keyword>
<dbReference type="SMART" id="SM00342">
    <property type="entry name" value="HTH_ARAC"/>
    <property type="match status" value="1"/>
</dbReference>
<dbReference type="Gene3D" id="1.10.10.60">
    <property type="entry name" value="Homeodomain-like"/>
    <property type="match status" value="1"/>
</dbReference>
<name>A0ABU1F976_9RHOB</name>
<evidence type="ECO:0000256" key="1">
    <source>
        <dbReference type="ARBA" id="ARBA00023015"/>
    </source>
</evidence>
<gene>
    <name evidence="5" type="ORF">RGD00_11160</name>
</gene>
<feature type="domain" description="HTH araC/xylS-type" evidence="4">
    <location>
        <begin position="211"/>
        <end position="310"/>
    </location>
</feature>
<accession>A0ABU1F976</accession>
<sequence length="312" mass="34516">MPAHSPCPPPRDGADLWQEAVSAAYFPLETECRDRAGFRGALEIWPLGPIALTRIRCDGVLYRRRAGHLRDDRESALLISVPGAAQVTFRQYAREARCPPGGFVIERSDAPYEYWHREADTQWVVKVPADSIRARIGDLHRCVALAVDARQGVAGYFLAGLRNAVAHLDGLDAPARQLAGQHLLEVLCLALRGDERALASADSTVQAAHLDRAQDFIRANLKTPGLSPQDVADACGISLRYLQRLFAASGQTVGGHIRDCRLARCDEDLRAGHRGTIAQIAYRWGFSDQAQFSRHYRSRFGRTPTEARQTAR</sequence>
<dbReference type="EMBL" id="JAVKPH010000011">
    <property type="protein sequence ID" value="MDR5653168.1"/>
    <property type="molecule type" value="Genomic_DNA"/>
</dbReference>
<dbReference type="PRINTS" id="PR00032">
    <property type="entry name" value="HTHARAC"/>
</dbReference>
<evidence type="ECO:0000256" key="3">
    <source>
        <dbReference type="ARBA" id="ARBA00023163"/>
    </source>
</evidence>
<organism evidence="5 6">
    <name type="scientific">Ruixingdingia sedimenti</name>
    <dbReference type="NCBI Taxonomy" id="3073604"/>
    <lineage>
        <taxon>Bacteria</taxon>
        <taxon>Pseudomonadati</taxon>
        <taxon>Pseudomonadota</taxon>
        <taxon>Alphaproteobacteria</taxon>
        <taxon>Rhodobacterales</taxon>
        <taxon>Paracoccaceae</taxon>
        <taxon>Ruixingdingia</taxon>
    </lineage>
</organism>
<protein>
    <submittedName>
        <fullName evidence="5">Helix-turn-helix domain-containing protein</fullName>
    </submittedName>
</protein>
<proteinExistence type="predicted"/>
<dbReference type="SUPFAM" id="SSF46689">
    <property type="entry name" value="Homeodomain-like"/>
    <property type="match status" value="1"/>
</dbReference>
<dbReference type="PANTHER" id="PTHR46796:SF6">
    <property type="entry name" value="ARAC SUBFAMILY"/>
    <property type="match status" value="1"/>
</dbReference>
<dbReference type="InterPro" id="IPR050204">
    <property type="entry name" value="AraC_XylS_family_regulators"/>
</dbReference>
<reference evidence="5 6" key="1">
    <citation type="submission" date="2023-09" db="EMBL/GenBank/DDBJ databases">
        <title>Xinfangfangia sedmenti sp. nov., isolated the sedment.</title>
        <authorList>
            <person name="Xu L."/>
        </authorList>
    </citation>
    <scope>NUCLEOTIDE SEQUENCE [LARGE SCALE GENOMIC DNA]</scope>
    <source>
        <strain evidence="5 6">LG-4</strain>
    </source>
</reference>